<dbReference type="InterPro" id="IPR014284">
    <property type="entry name" value="RNA_pol_sigma-70_dom"/>
</dbReference>
<dbReference type="InterPro" id="IPR013324">
    <property type="entry name" value="RNA_pol_sigma_r3/r4-like"/>
</dbReference>
<dbReference type="RefSeq" id="WP_046800443.1">
    <property type="nucleotide sequence ID" value="NZ_LT009724.1"/>
</dbReference>
<evidence type="ECO:0000256" key="2">
    <source>
        <dbReference type="ARBA" id="ARBA00023015"/>
    </source>
</evidence>
<dbReference type="SUPFAM" id="SSF88946">
    <property type="entry name" value="Sigma2 domain of RNA polymerase sigma factors"/>
    <property type="match status" value="1"/>
</dbReference>
<name>A0A1S7QTU7_9HYPH</name>
<keyword evidence="4" id="KW-0804">Transcription</keyword>
<dbReference type="Pfam" id="PF04542">
    <property type="entry name" value="Sigma70_r2"/>
    <property type="match status" value="1"/>
</dbReference>
<organism evidence="7 8">
    <name type="scientific">Agrobacterium tomkonis CFBP 6623</name>
    <dbReference type="NCBI Taxonomy" id="1183432"/>
    <lineage>
        <taxon>Bacteria</taxon>
        <taxon>Pseudomonadati</taxon>
        <taxon>Pseudomonadota</taxon>
        <taxon>Alphaproteobacteria</taxon>
        <taxon>Hyphomicrobiales</taxon>
        <taxon>Rhizobiaceae</taxon>
        <taxon>Rhizobium/Agrobacterium group</taxon>
        <taxon>Agrobacterium</taxon>
        <taxon>Agrobacterium tumefaciens complex</taxon>
    </lineage>
</organism>
<dbReference type="Proteomes" id="UP000191988">
    <property type="component" value="Unassembled WGS sequence"/>
</dbReference>
<evidence type="ECO:0000313" key="8">
    <source>
        <dbReference type="Proteomes" id="UP000191988"/>
    </source>
</evidence>
<feature type="domain" description="RNA polymerase sigma factor 70 region 4 type 2" evidence="6">
    <location>
        <begin position="107"/>
        <end position="157"/>
    </location>
</feature>
<dbReference type="PANTHER" id="PTHR43133">
    <property type="entry name" value="RNA POLYMERASE ECF-TYPE SIGMA FACTO"/>
    <property type="match status" value="1"/>
</dbReference>
<dbReference type="GO" id="GO:0003677">
    <property type="term" value="F:DNA binding"/>
    <property type="evidence" value="ECO:0007669"/>
    <property type="project" value="InterPro"/>
</dbReference>
<evidence type="ECO:0000259" key="5">
    <source>
        <dbReference type="Pfam" id="PF04542"/>
    </source>
</evidence>
<evidence type="ECO:0000313" key="7">
    <source>
        <dbReference type="EMBL" id="CUX42110.1"/>
    </source>
</evidence>
<dbReference type="Pfam" id="PF08281">
    <property type="entry name" value="Sigma70_r4_2"/>
    <property type="match status" value="1"/>
</dbReference>
<protein>
    <submittedName>
        <fullName evidence="7">ECF family RNA polymerase sigma factor</fullName>
    </submittedName>
</protein>
<dbReference type="GO" id="GO:0006352">
    <property type="term" value="P:DNA-templated transcription initiation"/>
    <property type="evidence" value="ECO:0007669"/>
    <property type="project" value="InterPro"/>
</dbReference>
<evidence type="ECO:0000256" key="3">
    <source>
        <dbReference type="ARBA" id="ARBA00023082"/>
    </source>
</evidence>
<keyword evidence="2" id="KW-0805">Transcription regulation</keyword>
<gene>
    <name evidence="7" type="primary">rpoE</name>
    <name evidence="7" type="ORF">AGR3A_Lc10066</name>
</gene>
<dbReference type="InterPro" id="IPR013249">
    <property type="entry name" value="RNA_pol_sigma70_r4_t2"/>
</dbReference>
<dbReference type="GO" id="GO:0016987">
    <property type="term" value="F:sigma factor activity"/>
    <property type="evidence" value="ECO:0007669"/>
    <property type="project" value="UniProtKB-KW"/>
</dbReference>
<comment type="similarity">
    <text evidence="1">Belongs to the sigma-70 factor family. ECF subfamily.</text>
</comment>
<dbReference type="Gene3D" id="1.10.10.10">
    <property type="entry name" value="Winged helix-like DNA-binding domain superfamily/Winged helix DNA-binding domain"/>
    <property type="match status" value="1"/>
</dbReference>
<dbReference type="InterPro" id="IPR013325">
    <property type="entry name" value="RNA_pol_sigma_r2"/>
</dbReference>
<dbReference type="AlphaFoldDB" id="A0A1S7QTU7"/>
<evidence type="ECO:0000256" key="1">
    <source>
        <dbReference type="ARBA" id="ARBA00010641"/>
    </source>
</evidence>
<feature type="domain" description="RNA polymerase sigma-70 region 2" evidence="5">
    <location>
        <begin position="15"/>
        <end position="75"/>
    </location>
</feature>
<keyword evidence="8" id="KW-1185">Reference proteome</keyword>
<dbReference type="InterPro" id="IPR036388">
    <property type="entry name" value="WH-like_DNA-bd_sf"/>
</dbReference>
<sequence length="169" mass="19717">MTQRDDKFLSAFLKTQSDIKRYLTRMTGSREDAEDLAHEAWIKLARNSSNASAAPVPYLKRIARSLAIDHGRGRRHRATTEQIEDALSIQDERPGPDQQVIDRDQIRQLMRVIGELPDRQRKMLVAARLEFRPYAEIAEEFHVSTRTVEMEINRALSYCIEKMGHERRR</sequence>
<dbReference type="PANTHER" id="PTHR43133:SF63">
    <property type="entry name" value="RNA POLYMERASE SIGMA FACTOR FECI-RELATED"/>
    <property type="match status" value="1"/>
</dbReference>
<dbReference type="EMBL" id="FBWK01000045">
    <property type="protein sequence ID" value="CUX42110.1"/>
    <property type="molecule type" value="Genomic_DNA"/>
</dbReference>
<dbReference type="Gene3D" id="1.10.1740.10">
    <property type="match status" value="1"/>
</dbReference>
<dbReference type="NCBIfam" id="TIGR02937">
    <property type="entry name" value="sigma70-ECF"/>
    <property type="match status" value="1"/>
</dbReference>
<dbReference type="InterPro" id="IPR007627">
    <property type="entry name" value="RNA_pol_sigma70_r2"/>
</dbReference>
<proteinExistence type="inferred from homology"/>
<dbReference type="STRING" id="1183432.AGR3A_Lc10066"/>
<accession>A0A1S7QTU7</accession>
<evidence type="ECO:0000256" key="4">
    <source>
        <dbReference type="ARBA" id="ARBA00023163"/>
    </source>
</evidence>
<evidence type="ECO:0000259" key="6">
    <source>
        <dbReference type="Pfam" id="PF08281"/>
    </source>
</evidence>
<dbReference type="InterPro" id="IPR039425">
    <property type="entry name" value="RNA_pol_sigma-70-like"/>
</dbReference>
<keyword evidence="3" id="KW-0731">Sigma factor</keyword>
<dbReference type="SUPFAM" id="SSF88659">
    <property type="entry name" value="Sigma3 and sigma4 domains of RNA polymerase sigma factors"/>
    <property type="match status" value="1"/>
</dbReference>
<reference evidence="8" key="1">
    <citation type="submission" date="2016-01" db="EMBL/GenBank/DDBJ databases">
        <authorList>
            <person name="Regsiter A."/>
            <person name="william w."/>
        </authorList>
    </citation>
    <scope>NUCLEOTIDE SEQUENCE [LARGE SCALE GENOMIC DNA]</scope>
    <source>
        <strain evidence="8">CFBP 6623</strain>
    </source>
</reference>